<dbReference type="PANTHER" id="PTHR24567">
    <property type="entry name" value="CRP FAMILY TRANSCRIPTIONAL REGULATORY PROTEIN"/>
    <property type="match status" value="1"/>
</dbReference>
<dbReference type="InterPro" id="IPR000595">
    <property type="entry name" value="cNMP-bd_dom"/>
</dbReference>
<protein>
    <submittedName>
        <fullName evidence="6">Crp/Fnr family transcriptional regulator</fullName>
    </submittedName>
</protein>
<dbReference type="Pfam" id="PF13545">
    <property type="entry name" value="HTH_Crp_2"/>
    <property type="match status" value="1"/>
</dbReference>
<dbReference type="KEGG" id="sxn:IAG42_36630"/>
<evidence type="ECO:0000256" key="2">
    <source>
        <dbReference type="ARBA" id="ARBA00023125"/>
    </source>
</evidence>
<dbReference type="RefSeq" id="WP_188341932.1">
    <property type="nucleotide sequence ID" value="NZ_CP061282.1"/>
</dbReference>
<dbReference type="InterPro" id="IPR036390">
    <property type="entry name" value="WH_DNA-bd_sf"/>
</dbReference>
<reference evidence="6 7" key="1">
    <citation type="submission" date="2020-09" db="EMBL/GenBank/DDBJ databases">
        <title>A novel species.</title>
        <authorList>
            <person name="Gao J."/>
        </authorList>
    </citation>
    <scope>NUCLEOTIDE SEQUENCE [LARGE SCALE GENOMIC DNA]</scope>
    <source>
        <strain evidence="6 7">CRXT-Y-14</strain>
        <plasmid evidence="6 7">unnamed1</plasmid>
    </source>
</reference>
<dbReference type="AlphaFoldDB" id="A0A7H1BKM2"/>
<sequence>MNLLDVTAPTGFDIRLRDFVRAQSPHTTACVVRRNQSAYSSGGQDRNVYFLESGQIKTVMFSRSGKECLLRLHTPGEIFGELCSLGGIREESAIAMRDSVVHRMSYEHFLSSITAAGMVDDFISHLTRRLAEQQQSITHLVTVDSEQRLGEILLDLARKLGRGNGRRPHIAERITHEELAGMVGTTRSRVGHFLKGFRDRGLIDVTPDSHLIIDRRRLAAYLESRCA</sequence>
<dbReference type="InterPro" id="IPR050397">
    <property type="entry name" value="Env_Response_Regulators"/>
</dbReference>
<dbReference type="Gene3D" id="1.10.10.10">
    <property type="entry name" value="Winged helix-like DNA-binding domain superfamily/Winged helix DNA-binding domain"/>
    <property type="match status" value="1"/>
</dbReference>
<dbReference type="Gene3D" id="2.60.120.10">
    <property type="entry name" value="Jelly Rolls"/>
    <property type="match status" value="1"/>
</dbReference>
<feature type="domain" description="Cyclic nucleotide-binding" evidence="4">
    <location>
        <begin position="42"/>
        <end position="82"/>
    </location>
</feature>
<keyword evidence="7" id="KW-1185">Reference proteome</keyword>
<proteinExistence type="predicted"/>
<dbReference type="GO" id="GO:0003700">
    <property type="term" value="F:DNA-binding transcription factor activity"/>
    <property type="evidence" value="ECO:0007669"/>
    <property type="project" value="TreeGrafter"/>
</dbReference>
<feature type="domain" description="HTH crp-type" evidence="5">
    <location>
        <begin position="143"/>
        <end position="216"/>
    </location>
</feature>
<dbReference type="Pfam" id="PF00027">
    <property type="entry name" value="cNMP_binding"/>
    <property type="match status" value="1"/>
</dbReference>
<keyword evidence="3" id="KW-0804">Transcription</keyword>
<dbReference type="SUPFAM" id="SSF51206">
    <property type="entry name" value="cAMP-binding domain-like"/>
    <property type="match status" value="1"/>
</dbReference>
<gene>
    <name evidence="6" type="ORF">IAG42_36630</name>
</gene>
<organism evidence="6 7">
    <name type="scientific">Streptomyces xanthii</name>
    <dbReference type="NCBI Taxonomy" id="2768069"/>
    <lineage>
        <taxon>Bacteria</taxon>
        <taxon>Bacillati</taxon>
        <taxon>Actinomycetota</taxon>
        <taxon>Actinomycetes</taxon>
        <taxon>Kitasatosporales</taxon>
        <taxon>Streptomycetaceae</taxon>
        <taxon>Streptomyces</taxon>
    </lineage>
</organism>
<dbReference type="GO" id="GO:0005829">
    <property type="term" value="C:cytosol"/>
    <property type="evidence" value="ECO:0007669"/>
    <property type="project" value="TreeGrafter"/>
</dbReference>
<accession>A0A7H1BKM2</accession>
<dbReference type="EMBL" id="CP061282">
    <property type="protein sequence ID" value="QNS09277.1"/>
    <property type="molecule type" value="Genomic_DNA"/>
</dbReference>
<dbReference type="PROSITE" id="PS50042">
    <property type="entry name" value="CNMP_BINDING_3"/>
    <property type="match status" value="1"/>
</dbReference>
<dbReference type="InterPro" id="IPR012318">
    <property type="entry name" value="HTH_CRP"/>
</dbReference>
<dbReference type="GO" id="GO:0003677">
    <property type="term" value="F:DNA binding"/>
    <property type="evidence" value="ECO:0007669"/>
    <property type="project" value="UniProtKB-KW"/>
</dbReference>
<dbReference type="PROSITE" id="PS51063">
    <property type="entry name" value="HTH_CRP_2"/>
    <property type="match status" value="1"/>
</dbReference>
<dbReference type="InterPro" id="IPR036388">
    <property type="entry name" value="WH-like_DNA-bd_sf"/>
</dbReference>
<dbReference type="SUPFAM" id="SSF46785">
    <property type="entry name" value="Winged helix' DNA-binding domain"/>
    <property type="match status" value="1"/>
</dbReference>
<dbReference type="InterPro" id="IPR014710">
    <property type="entry name" value="RmlC-like_jellyroll"/>
</dbReference>
<evidence type="ECO:0000259" key="5">
    <source>
        <dbReference type="PROSITE" id="PS51063"/>
    </source>
</evidence>
<evidence type="ECO:0000313" key="6">
    <source>
        <dbReference type="EMBL" id="QNS09277.1"/>
    </source>
</evidence>
<geneLocation type="plasmid" evidence="6 7">
    <name>unnamed1</name>
</geneLocation>
<evidence type="ECO:0000313" key="7">
    <source>
        <dbReference type="Proteomes" id="UP000516428"/>
    </source>
</evidence>
<evidence type="ECO:0000256" key="1">
    <source>
        <dbReference type="ARBA" id="ARBA00023015"/>
    </source>
</evidence>
<keyword evidence="2" id="KW-0238">DNA-binding</keyword>
<evidence type="ECO:0000259" key="4">
    <source>
        <dbReference type="PROSITE" id="PS50042"/>
    </source>
</evidence>
<dbReference type="CDD" id="cd00038">
    <property type="entry name" value="CAP_ED"/>
    <property type="match status" value="1"/>
</dbReference>
<name>A0A7H1BKM2_9ACTN</name>
<dbReference type="InterPro" id="IPR018490">
    <property type="entry name" value="cNMP-bd_dom_sf"/>
</dbReference>
<dbReference type="PANTHER" id="PTHR24567:SF68">
    <property type="entry name" value="DNA-BINDING TRANSCRIPTIONAL DUAL REGULATOR CRP"/>
    <property type="match status" value="1"/>
</dbReference>
<keyword evidence="6" id="KW-0614">Plasmid</keyword>
<evidence type="ECO:0000256" key="3">
    <source>
        <dbReference type="ARBA" id="ARBA00023163"/>
    </source>
</evidence>
<keyword evidence="1" id="KW-0805">Transcription regulation</keyword>
<dbReference type="Proteomes" id="UP000516428">
    <property type="component" value="Plasmid unnamed1"/>
</dbReference>